<name>M6VV65_LEPBO</name>
<reference evidence="1 2" key="1">
    <citation type="submission" date="2013-01" db="EMBL/GenBank/DDBJ databases">
        <authorList>
            <person name="Harkins D.M."/>
            <person name="Durkin A.S."/>
            <person name="Brinkac L.M."/>
            <person name="Haft D.H."/>
            <person name="Selengut J.D."/>
            <person name="Sanka R."/>
            <person name="DePew J."/>
            <person name="Purushe J."/>
            <person name="Picardeau M."/>
            <person name="Werts C."/>
            <person name="Goarant C."/>
            <person name="Vinetz J.M."/>
            <person name="Sutton G.G."/>
            <person name="Nierman W.C."/>
            <person name="Fouts D.E."/>
        </authorList>
    </citation>
    <scope>NUCLEOTIDE SEQUENCE [LARGE SCALE GENOMIC DNA]</scope>
    <source>
        <strain evidence="1 2">200901868</strain>
    </source>
</reference>
<dbReference type="AlphaFoldDB" id="M6VV65"/>
<proteinExistence type="predicted"/>
<sequence>MPGSKFHTDKTGFANYCSDNKHRSKILATLPQDTGEIGRISWRKIEF</sequence>
<gene>
    <name evidence="1" type="ORF">LEP1GSC133_3588</name>
</gene>
<comment type="caution">
    <text evidence="1">The sequence shown here is derived from an EMBL/GenBank/DDBJ whole genome shotgun (WGS) entry which is preliminary data.</text>
</comment>
<accession>M6VV65</accession>
<protein>
    <submittedName>
        <fullName evidence="1">Uncharacterized protein</fullName>
    </submittedName>
</protein>
<evidence type="ECO:0000313" key="2">
    <source>
        <dbReference type="Proteomes" id="UP000012159"/>
    </source>
</evidence>
<evidence type="ECO:0000313" key="1">
    <source>
        <dbReference type="EMBL" id="EMO60755.1"/>
    </source>
</evidence>
<dbReference type="Proteomes" id="UP000012159">
    <property type="component" value="Unassembled WGS sequence"/>
</dbReference>
<organism evidence="1 2">
    <name type="scientific">Leptospira borgpetersenii serovar Pomona str. 200901868</name>
    <dbReference type="NCBI Taxonomy" id="1192866"/>
    <lineage>
        <taxon>Bacteria</taxon>
        <taxon>Pseudomonadati</taxon>
        <taxon>Spirochaetota</taxon>
        <taxon>Spirochaetia</taxon>
        <taxon>Leptospirales</taxon>
        <taxon>Leptospiraceae</taxon>
        <taxon>Leptospira</taxon>
    </lineage>
</organism>
<dbReference type="EMBL" id="AKWF02000114">
    <property type="protein sequence ID" value="EMO60755.1"/>
    <property type="molecule type" value="Genomic_DNA"/>
</dbReference>